<accession>A0A9W8ITG2</accession>
<name>A0A9W8ITG2_9FUNG</name>
<dbReference type="Proteomes" id="UP001140074">
    <property type="component" value="Unassembled WGS sequence"/>
</dbReference>
<evidence type="ECO:0000313" key="1">
    <source>
        <dbReference type="EMBL" id="KAJ2865508.1"/>
    </source>
</evidence>
<dbReference type="AlphaFoldDB" id="A0A9W8ITG2"/>
<reference evidence="1" key="1">
    <citation type="submission" date="2022-07" db="EMBL/GenBank/DDBJ databases">
        <title>Phylogenomic reconstructions and comparative analyses of Kickxellomycotina fungi.</title>
        <authorList>
            <person name="Reynolds N.K."/>
            <person name="Stajich J.E."/>
            <person name="Barry K."/>
            <person name="Grigoriev I.V."/>
            <person name="Crous P."/>
            <person name="Smith M.E."/>
        </authorList>
    </citation>
    <scope>NUCLEOTIDE SEQUENCE</scope>
    <source>
        <strain evidence="1">RSA 476</strain>
    </source>
</reference>
<keyword evidence="2" id="KW-1185">Reference proteome</keyword>
<gene>
    <name evidence="1" type="ORF">GGH94_002199</name>
</gene>
<comment type="caution">
    <text evidence="1">The sequence shown here is derived from an EMBL/GenBank/DDBJ whole genome shotgun (WGS) entry which is preliminary data.</text>
</comment>
<organism evidence="1 2">
    <name type="scientific">Coemansia aciculifera</name>
    <dbReference type="NCBI Taxonomy" id="417176"/>
    <lineage>
        <taxon>Eukaryota</taxon>
        <taxon>Fungi</taxon>
        <taxon>Fungi incertae sedis</taxon>
        <taxon>Zoopagomycota</taxon>
        <taxon>Kickxellomycotina</taxon>
        <taxon>Kickxellomycetes</taxon>
        <taxon>Kickxellales</taxon>
        <taxon>Kickxellaceae</taxon>
        <taxon>Coemansia</taxon>
    </lineage>
</organism>
<protein>
    <submittedName>
        <fullName evidence="1">Uncharacterized protein</fullName>
    </submittedName>
</protein>
<dbReference type="EMBL" id="JANBUY010000058">
    <property type="protein sequence ID" value="KAJ2865508.1"/>
    <property type="molecule type" value="Genomic_DNA"/>
</dbReference>
<sequence>MTMNVAMLDAWSLDVLGRRAKPPLGALNSQHRGPGHGETPRFRTQTSSIFSLHMFKAHALSLAMLFTSSDRPAPVVRFTQRGKQGSHLICSARPWFCIVCGYKNEDEFKVYDHCRNFEHWYYDR</sequence>
<evidence type="ECO:0000313" key="2">
    <source>
        <dbReference type="Proteomes" id="UP001140074"/>
    </source>
</evidence>
<proteinExistence type="predicted"/>